<dbReference type="InterPro" id="IPR012677">
    <property type="entry name" value="Nucleotide-bd_a/b_plait_sf"/>
</dbReference>
<dbReference type="Proteomes" id="UP001642484">
    <property type="component" value="Unassembled WGS sequence"/>
</dbReference>
<dbReference type="EMBL" id="CAXAMN010022917">
    <property type="protein sequence ID" value="CAK9073770.1"/>
    <property type="molecule type" value="Genomic_DNA"/>
</dbReference>
<dbReference type="Pfam" id="PF00076">
    <property type="entry name" value="RRM_1"/>
    <property type="match status" value="1"/>
</dbReference>
<feature type="compositionally biased region" description="Basic residues" evidence="3">
    <location>
        <begin position="112"/>
        <end position="125"/>
    </location>
</feature>
<reference evidence="5 6" key="1">
    <citation type="submission" date="2024-02" db="EMBL/GenBank/DDBJ databases">
        <authorList>
            <person name="Chen Y."/>
            <person name="Shah S."/>
            <person name="Dougan E. K."/>
            <person name="Thang M."/>
            <person name="Chan C."/>
        </authorList>
    </citation>
    <scope>NUCLEOTIDE SEQUENCE [LARGE SCALE GENOMIC DNA]</scope>
</reference>
<accession>A0ABP0PCK1</accession>
<comment type="caution">
    <text evidence="5">The sequence shown here is derived from an EMBL/GenBank/DDBJ whole genome shotgun (WGS) entry which is preliminary data.</text>
</comment>
<evidence type="ECO:0000259" key="4">
    <source>
        <dbReference type="PROSITE" id="PS50102"/>
    </source>
</evidence>
<evidence type="ECO:0000313" key="5">
    <source>
        <dbReference type="EMBL" id="CAK9073770.1"/>
    </source>
</evidence>
<dbReference type="SMART" id="SM00360">
    <property type="entry name" value="RRM"/>
    <property type="match status" value="1"/>
</dbReference>
<evidence type="ECO:0000256" key="3">
    <source>
        <dbReference type="SAM" id="MobiDB-lite"/>
    </source>
</evidence>
<dbReference type="InterPro" id="IPR000504">
    <property type="entry name" value="RRM_dom"/>
</dbReference>
<dbReference type="SUPFAM" id="SSF54928">
    <property type="entry name" value="RNA-binding domain, RBD"/>
    <property type="match status" value="1"/>
</dbReference>
<keyword evidence="1 2" id="KW-0694">RNA-binding</keyword>
<evidence type="ECO:0000256" key="1">
    <source>
        <dbReference type="ARBA" id="ARBA00022884"/>
    </source>
</evidence>
<feature type="domain" description="RRM" evidence="4">
    <location>
        <begin position="15"/>
        <end position="92"/>
    </location>
</feature>
<dbReference type="InterPro" id="IPR035979">
    <property type="entry name" value="RBD_domain_sf"/>
</dbReference>
<feature type="compositionally biased region" description="Basic and acidic residues" evidence="3">
    <location>
        <begin position="197"/>
        <end position="206"/>
    </location>
</feature>
<dbReference type="PANTHER" id="PTHR10501">
    <property type="entry name" value="U1 SMALL NUCLEAR RIBONUCLEOPROTEIN A/U2 SMALL NUCLEAR RIBONUCLEOPROTEIN B"/>
    <property type="match status" value="1"/>
</dbReference>
<protein>
    <recommendedName>
        <fullName evidence="4">RRM domain-containing protein</fullName>
    </recommendedName>
</protein>
<proteinExistence type="predicted"/>
<sequence>MWSGGTRTTSTEQSLTIYVTNIPDNVTVADVSALFSKDEGFCGLRAVGGSKRIVFVDFGTEMQATKAMRKHQGHCFLSATEGLMIDFDHDKRSKRSRAIEKPWSTASFDRGRNKRHEKPMKRKRSREREAEMFQRERARSQTSTSGGTELEALRKDLKTPKPPSYLKTRPFGSAKPEPTEASQQCAGLVAYSSSESEESRAESERL</sequence>
<evidence type="ECO:0000313" key="6">
    <source>
        <dbReference type="Proteomes" id="UP001642484"/>
    </source>
</evidence>
<gene>
    <name evidence="5" type="ORF">CCMP2556_LOCUS36343</name>
</gene>
<dbReference type="PROSITE" id="PS50102">
    <property type="entry name" value="RRM"/>
    <property type="match status" value="1"/>
</dbReference>
<keyword evidence="6" id="KW-1185">Reference proteome</keyword>
<organism evidence="5 6">
    <name type="scientific">Durusdinium trenchii</name>
    <dbReference type="NCBI Taxonomy" id="1381693"/>
    <lineage>
        <taxon>Eukaryota</taxon>
        <taxon>Sar</taxon>
        <taxon>Alveolata</taxon>
        <taxon>Dinophyceae</taxon>
        <taxon>Suessiales</taxon>
        <taxon>Symbiodiniaceae</taxon>
        <taxon>Durusdinium</taxon>
    </lineage>
</organism>
<dbReference type="Gene3D" id="3.30.70.330">
    <property type="match status" value="1"/>
</dbReference>
<feature type="compositionally biased region" description="Basic and acidic residues" evidence="3">
    <location>
        <begin position="126"/>
        <end position="139"/>
    </location>
</feature>
<name>A0ABP0PCK1_9DINO</name>
<feature type="region of interest" description="Disordered" evidence="3">
    <location>
        <begin position="94"/>
        <end position="206"/>
    </location>
</feature>
<evidence type="ECO:0000256" key="2">
    <source>
        <dbReference type="PROSITE-ProRule" id="PRU00176"/>
    </source>
</evidence>